<dbReference type="SUPFAM" id="SSF49265">
    <property type="entry name" value="Fibronectin type III"/>
    <property type="match status" value="1"/>
</dbReference>
<feature type="domain" description="Fibronectin type-III" evidence="3">
    <location>
        <begin position="914"/>
        <end position="1015"/>
    </location>
</feature>
<dbReference type="GO" id="GO:0005634">
    <property type="term" value="C:nucleus"/>
    <property type="evidence" value="ECO:0007669"/>
    <property type="project" value="TreeGrafter"/>
</dbReference>
<feature type="coiled-coil region" evidence="1">
    <location>
        <begin position="579"/>
        <end position="620"/>
    </location>
</feature>
<dbReference type="PANTHER" id="PTHR23210:SF26">
    <property type="entry name" value="ACTIVATING TRANSCRIPTION FACTOR 7-INTERACTING PROTEIN 1"/>
    <property type="match status" value="1"/>
</dbReference>
<dbReference type="PANTHER" id="PTHR23210">
    <property type="entry name" value="ACTIVATING TRANSCRIPTION FACTOR 7 INTERACTING PROTEIN"/>
    <property type="match status" value="1"/>
</dbReference>
<keyword evidence="1" id="KW-0175">Coiled coil</keyword>
<feature type="compositionally biased region" description="Low complexity" evidence="2">
    <location>
        <begin position="321"/>
        <end position="332"/>
    </location>
</feature>
<dbReference type="GO" id="GO:0006355">
    <property type="term" value="P:regulation of DNA-templated transcription"/>
    <property type="evidence" value="ECO:0007669"/>
    <property type="project" value="TreeGrafter"/>
</dbReference>
<dbReference type="InterPro" id="IPR003961">
    <property type="entry name" value="FN3_dom"/>
</dbReference>
<dbReference type="PROSITE" id="PS50853">
    <property type="entry name" value="FN3"/>
    <property type="match status" value="1"/>
</dbReference>
<feature type="compositionally biased region" description="Polar residues" evidence="2">
    <location>
        <begin position="658"/>
        <end position="667"/>
    </location>
</feature>
<dbReference type="Proteomes" id="UP001154078">
    <property type="component" value="Chromosome 1"/>
</dbReference>
<dbReference type="EMBL" id="OV121132">
    <property type="protein sequence ID" value="CAH0546606.1"/>
    <property type="molecule type" value="Genomic_DNA"/>
</dbReference>
<dbReference type="GO" id="GO:0005667">
    <property type="term" value="C:transcription regulator complex"/>
    <property type="evidence" value="ECO:0007669"/>
    <property type="project" value="TreeGrafter"/>
</dbReference>
<feature type="compositionally biased region" description="Basic and acidic residues" evidence="2">
    <location>
        <begin position="36"/>
        <end position="74"/>
    </location>
</feature>
<feature type="compositionally biased region" description="Basic and acidic residues" evidence="2">
    <location>
        <begin position="426"/>
        <end position="439"/>
    </location>
</feature>
<evidence type="ECO:0000256" key="1">
    <source>
        <dbReference type="SAM" id="Coils"/>
    </source>
</evidence>
<accession>A0A9P0ARN3</accession>
<evidence type="ECO:0000313" key="5">
    <source>
        <dbReference type="Proteomes" id="UP001154078"/>
    </source>
</evidence>
<feature type="compositionally biased region" description="Basic and acidic residues" evidence="2">
    <location>
        <begin position="348"/>
        <end position="364"/>
    </location>
</feature>
<gene>
    <name evidence="4" type="ORF">MELIAE_LOCUS731</name>
</gene>
<organism evidence="4 5">
    <name type="scientific">Brassicogethes aeneus</name>
    <name type="common">Rape pollen beetle</name>
    <name type="synonym">Meligethes aeneus</name>
    <dbReference type="NCBI Taxonomy" id="1431903"/>
    <lineage>
        <taxon>Eukaryota</taxon>
        <taxon>Metazoa</taxon>
        <taxon>Ecdysozoa</taxon>
        <taxon>Arthropoda</taxon>
        <taxon>Hexapoda</taxon>
        <taxon>Insecta</taxon>
        <taxon>Pterygota</taxon>
        <taxon>Neoptera</taxon>
        <taxon>Endopterygota</taxon>
        <taxon>Coleoptera</taxon>
        <taxon>Polyphaga</taxon>
        <taxon>Cucujiformia</taxon>
        <taxon>Nitidulidae</taxon>
        <taxon>Meligethinae</taxon>
        <taxon>Brassicogethes</taxon>
    </lineage>
</organism>
<protein>
    <recommendedName>
        <fullName evidence="3">Fibronectin type-III domain-containing protein</fullName>
    </recommendedName>
</protein>
<dbReference type="InterPro" id="IPR013783">
    <property type="entry name" value="Ig-like_fold"/>
</dbReference>
<feature type="compositionally biased region" description="Basic and acidic residues" evidence="2">
    <location>
        <begin position="372"/>
        <end position="393"/>
    </location>
</feature>
<dbReference type="AlphaFoldDB" id="A0A9P0ARN3"/>
<feature type="compositionally biased region" description="Basic and acidic residues" evidence="2">
    <location>
        <begin position="243"/>
        <end position="270"/>
    </location>
</feature>
<feature type="compositionally biased region" description="Acidic residues" evidence="2">
    <location>
        <begin position="451"/>
        <end position="464"/>
    </location>
</feature>
<dbReference type="InterPro" id="IPR026085">
    <property type="entry name" value="ATF7-int"/>
</dbReference>
<feature type="region of interest" description="Disordered" evidence="2">
    <location>
        <begin position="243"/>
        <end position="505"/>
    </location>
</feature>
<name>A0A9P0ARN3_BRAAE</name>
<dbReference type="InterPro" id="IPR056565">
    <property type="entry name" value="Fn3_ATF7IP"/>
</dbReference>
<feature type="compositionally biased region" description="Acidic residues" evidence="2">
    <location>
        <begin position="94"/>
        <end position="105"/>
    </location>
</feature>
<feature type="compositionally biased region" description="Basic and acidic residues" evidence="2">
    <location>
        <begin position="147"/>
        <end position="171"/>
    </location>
</feature>
<keyword evidence="5" id="KW-1185">Reference proteome</keyword>
<dbReference type="OrthoDB" id="2434995at2759"/>
<feature type="compositionally biased region" description="Low complexity" evidence="2">
    <location>
        <begin position="127"/>
        <end position="140"/>
    </location>
</feature>
<dbReference type="InterPro" id="IPR036116">
    <property type="entry name" value="FN3_sf"/>
</dbReference>
<reference evidence="4" key="1">
    <citation type="submission" date="2021-12" db="EMBL/GenBank/DDBJ databases">
        <authorList>
            <person name="King R."/>
        </authorList>
    </citation>
    <scope>NUCLEOTIDE SEQUENCE</scope>
</reference>
<feature type="compositionally biased region" description="Polar residues" evidence="2">
    <location>
        <begin position="681"/>
        <end position="695"/>
    </location>
</feature>
<feature type="compositionally biased region" description="Basic and acidic residues" evidence="2">
    <location>
        <begin position="400"/>
        <end position="418"/>
    </location>
</feature>
<feature type="compositionally biased region" description="Basic and acidic residues" evidence="2">
    <location>
        <begin position="114"/>
        <end position="125"/>
    </location>
</feature>
<feature type="compositionally biased region" description="Low complexity" evidence="2">
    <location>
        <begin position="707"/>
        <end position="721"/>
    </location>
</feature>
<feature type="region of interest" description="Disordered" evidence="2">
    <location>
        <begin position="36"/>
        <end position="171"/>
    </location>
</feature>
<dbReference type="Gene3D" id="2.60.40.10">
    <property type="entry name" value="Immunoglobulins"/>
    <property type="match status" value="1"/>
</dbReference>
<feature type="compositionally biased region" description="Basic and acidic residues" evidence="2">
    <location>
        <begin position="278"/>
        <end position="320"/>
    </location>
</feature>
<dbReference type="GO" id="GO:0003712">
    <property type="term" value="F:transcription coregulator activity"/>
    <property type="evidence" value="ECO:0007669"/>
    <property type="project" value="TreeGrafter"/>
</dbReference>
<proteinExistence type="predicted"/>
<evidence type="ECO:0000259" key="3">
    <source>
        <dbReference type="PROSITE" id="PS50853"/>
    </source>
</evidence>
<sequence length="1015" mass="113309">MHRINTIISMDTGRDMSSIGTAPKEMATLTESIKLYDKLPTREDDEKSSDEESFHLPIDDEEAEKRDITLNGKDESEDDILDKFEDANGPEIDPQLEESLLEETDEATKPNIENTEKTSTKKEENSETSSESVSKLVSNETTAQNCDDTKSDDYVNEENKECSDNKKEEDLKKNETFEKDTIIAKNTIVEKDTVPEIDTIVEKDANVEKDTIIEEVNKTGLKENDENVSEIKECVDNEVIDKEVLLNTEKKEEQEEKMECNKVNGDKNIETEDTQGVEDTKKTDEESKESSIQDVEKPEKTEESSEKVETMVAESEKCENSNDSSKSTNSESDLLDISIIRDVEEDDANAREEHAKDVELTDKVENEEEESCDKVSESDVDNEHQEVLEKEEQMEFDEESSSKEDETSVIESEVKQPEDIVEPAEEADKAISETEKTSTIKDVSVNINGEAMEESPIEENLEDKDEAKEKEVENESIDNELASKDKTAEPAVKSGKRSLSEADSEIANKKIKLAESEKELIAPVDIESEKPLPPEEPSILSSFASFMKNKKVSTKLTRSDLEQFCLQKICEAIIHKTDVGELHQKIKQYEGTIDQLRKDVTQLTKQARDLEIVNKKLMNELKVQNGNKKPLVPLKITRSVGLQVKLNFPPDNPRKRLSTNNSPQKPGNVTPGPATRVIRANQPNVRQVGSPQKTMLSKALQPRRPGVVTPVTQKQQPQKRPGPQPRNKINESKSASVIDLTDEDGPKKSGRLMPLSQMKTVTVSQNKTIPVGNNKTITVNQTKTIPLNQQKSSNVRTTIPQGMRLTPTQLKNGNITLPGVVTSSAPLMYVVQPTSSLNQGIMTTTAGGTQKAVIVNFQPTNGVLTSTLNGSAVSVIPTKTANTVQLKTHNPRKHPAPLPMAPVRVAGSMDLKPIPPKPHLSIRKTDTGIMLQWKMPYSLDNYETIASYQLYAYQETNSPPSTDMWRRVGDVKALALPMACTLVQFADKNKYYFAVRSVDVHKRIGPFSDPEEISL</sequence>
<evidence type="ECO:0000256" key="2">
    <source>
        <dbReference type="SAM" id="MobiDB-lite"/>
    </source>
</evidence>
<evidence type="ECO:0000313" key="4">
    <source>
        <dbReference type="EMBL" id="CAH0546606.1"/>
    </source>
</evidence>
<feature type="region of interest" description="Disordered" evidence="2">
    <location>
        <begin position="645"/>
        <end position="752"/>
    </location>
</feature>
<dbReference type="Pfam" id="PF16794">
    <property type="entry name" value="fn3_4"/>
    <property type="match status" value="1"/>
</dbReference>